<feature type="coiled-coil region" evidence="1">
    <location>
        <begin position="140"/>
        <end position="211"/>
    </location>
</feature>
<evidence type="ECO:0000256" key="2">
    <source>
        <dbReference type="SAM" id="MobiDB-lite"/>
    </source>
</evidence>
<proteinExistence type="predicted"/>
<name>A0A8H8TZU3_9HELO</name>
<feature type="region of interest" description="Disordered" evidence="2">
    <location>
        <begin position="254"/>
        <end position="287"/>
    </location>
</feature>
<protein>
    <submittedName>
        <fullName evidence="3">Uncharacterized protein</fullName>
    </submittedName>
</protein>
<feature type="region of interest" description="Disordered" evidence="2">
    <location>
        <begin position="20"/>
        <end position="60"/>
    </location>
</feature>
<evidence type="ECO:0000256" key="1">
    <source>
        <dbReference type="SAM" id="Coils"/>
    </source>
</evidence>
<dbReference type="Proteomes" id="UP000431533">
    <property type="component" value="Unassembled WGS sequence"/>
</dbReference>
<keyword evidence="1" id="KW-0175">Coiled coil</keyword>
<sequence>MTGTFFWQLVGIVGDAFKLNGPPEDDTEPGVANDDQASGSFPALTEQQSSSRTAASDSQHSRYTLIPDDTQAAVAATSLKPDHEDVVMGDLQSSHTPPLTAPYLQVFSHPGREGAEGSAMSLTDTLIWQLNTVFRCENKIARLLAELKKREAQQAELETMLDDLHRQRNQVPDGEDPTEQVQMLEYAQDLAGDLESERNELLHDLQHTEHEMNSPKADMYRDLKEVMGRYNLLEDISGRSDSGHVPWNQVFRQQQQQNAPAAQPPTPTTSEAARYAQEDAREEARDFKTKKEIDLQDARAKIDNWTHHYDDKYGQYRAMVDEGTTDLAKTEFDIILLGHQREATRDLVEAEQEYDAALQQARALGVVFWDPDQESQFPDNADDGYRISMEHDMVQHVDRVRIERWMAEKEDRLNHSTDCDDWEAKSIDICDSISLVAEGKDRSRINRWQATCDEQRAEQESPEPPLETRAVGVYDCVHKCTRSKYTTHSGSSSCTI</sequence>
<comment type="caution">
    <text evidence="3">The sequence shown here is derived from an EMBL/GenBank/DDBJ whole genome shotgun (WGS) entry which is preliminary data.</text>
</comment>
<dbReference type="GeneID" id="41983552"/>
<dbReference type="OrthoDB" id="5391053at2759"/>
<evidence type="ECO:0000313" key="3">
    <source>
        <dbReference type="EMBL" id="TVY28197.1"/>
    </source>
</evidence>
<feature type="compositionally biased region" description="Basic and acidic residues" evidence="2">
    <location>
        <begin position="276"/>
        <end position="287"/>
    </location>
</feature>
<evidence type="ECO:0000313" key="4">
    <source>
        <dbReference type="Proteomes" id="UP000431533"/>
    </source>
</evidence>
<gene>
    <name evidence="3" type="ORF">LHYA1_G003354</name>
</gene>
<dbReference type="AlphaFoldDB" id="A0A8H8TZU3"/>
<dbReference type="EMBL" id="QGMH01000035">
    <property type="protein sequence ID" value="TVY28197.1"/>
    <property type="molecule type" value="Genomic_DNA"/>
</dbReference>
<feature type="compositionally biased region" description="Polar residues" evidence="2">
    <location>
        <begin position="35"/>
        <end position="60"/>
    </location>
</feature>
<reference evidence="3 4" key="1">
    <citation type="submission" date="2018-05" db="EMBL/GenBank/DDBJ databases">
        <title>Genome sequencing and assembly of the regulated plant pathogen Lachnellula willkommii and related sister species for the development of diagnostic species identification markers.</title>
        <authorList>
            <person name="Giroux E."/>
            <person name="Bilodeau G."/>
        </authorList>
    </citation>
    <scope>NUCLEOTIDE SEQUENCE [LARGE SCALE GENOMIC DNA]</scope>
    <source>
        <strain evidence="3 4">CBS 185.66</strain>
    </source>
</reference>
<organism evidence="3 4">
    <name type="scientific">Lachnellula hyalina</name>
    <dbReference type="NCBI Taxonomy" id="1316788"/>
    <lineage>
        <taxon>Eukaryota</taxon>
        <taxon>Fungi</taxon>
        <taxon>Dikarya</taxon>
        <taxon>Ascomycota</taxon>
        <taxon>Pezizomycotina</taxon>
        <taxon>Leotiomycetes</taxon>
        <taxon>Helotiales</taxon>
        <taxon>Lachnaceae</taxon>
        <taxon>Lachnellula</taxon>
    </lineage>
</organism>
<dbReference type="RefSeq" id="XP_031006985.1">
    <property type="nucleotide sequence ID" value="XM_031148326.1"/>
</dbReference>
<accession>A0A8H8TZU3</accession>
<keyword evidence="4" id="KW-1185">Reference proteome</keyword>